<dbReference type="EMBL" id="FWXY01000001">
    <property type="protein sequence ID" value="SMC38904.1"/>
    <property type="molecule type" value="Genomic_DNA"/>
</dbReference>
<reference evidence="9 10" key="1">
    <citation type="submission" date="2017-04" db="EMBL/GenBank/DDBJ databases">
        <authorList>
            <person name="Afonso C.L."/>
            <person name="Miller P.J."/>
            <person name="Scott M.A."/>
            <person name="Spackman E."/>
            <person name="Goraichik I."/>
            <person name="Dimitrov K.M."/>
            <person name="Suarez D.L."/>
            <person name="Swayne D.E."/>
        </authorList>
    </citation>
    <scope>NUCLEOTIDE SEQUENCE [LARGE SCALE GENOMIC DNA]</scope>
    <source>
        <strain evidence="9 10">DSM 3385</strain>
    </source>
</reference>
<dbReference type="AlphaFoldDB" id="A0A1W1YRZ3"/>
<dbReference type="PANTHER" id="PTHR30472:SF41">
    <property type="entry name" value="TRANSPORT SYSTEM PERMEASE PROTEIN"/>
    <property type="match status" value="1"/>
</dbReference>
<evidence type="ECO:0000256" key="3">
    <source>
        <dbReference type="ARBA" id="ARBA00022448"/>
    </source>
</evidence>
<proteinExistence type="inferred from homology"/>
<evidence type="ECO:0000256" key="5">
    <source>
        <dbReference type="ARBA" id="ARBA00022692"/>
    </source>
</evidence>
<dbReference type="PANTHER" id="PTHR30472">
    <property type="entry name" value="FERRIC ENTEROBACTIN TRANSPORT SYSTEM PERMEASE PROTEIN"/>
    <property type="match status" value="1"/>
</dbReference>
<dbReference type="Proteomes" id="UP000192418">
    <property type="component" value="Unassembled WGS sequence"/>
</dbReference>
<feature type="transmembrane region" description="Helical" evidence="8">
    <location>
        <begin position="107"/>
        <end position="127"/>
    </location>
</feature>
<organism evidence="9 10">
    <name type="scientific">Desulfocicer vacuolatum DSM 3385</name>
    <dbReference type="NCBI Taxonomy" id="1121400"/>
    <lineage>
        <taxon>Bacteria</taxon>
        <taxon>Pseudomonadati</taxon>
        <taxon>Thermodesulfobacteriota</taxon>
        <taxon>Desulfobacteria</taxon>
        <taxon>Desulfobacterales</taxon>
        <taxon>Desulfobacteraceae</taxon>
        <taxon>Desulfocicer</taxon>
    </lineage>
</organism>
<comment type="similarity">
    <text evidence="2">Belongs to the binding-protein-dependent transport system permease family. FecCD subfamily.</text>
</comment>
<dbReference type="FunFam" id="1.10.3470.10:FF:000001">
    <property type="entry name" value="Vitamin B12 ABC transporter permease BtuC"/>
    <property type="match status" value="1"/>
</dbReference>
<comment type="subcellular location">
    <subcellularLocation>
        <location evidence="1">Cell membrane</location>
        <topology evidence="1">Multi-pass membrane protein</topology>
    </subcellularLocation>
</comment>
<feature type="transmembrane region" description="Helical" evidence="8">
    <location>
        <begin position="208"/>
        <end position="231"/>
    </location>
</feature>
<keyword evidence="3" id="KW-0813">Transport</keyword>
<keyword evidence="10" id="KW-1185">Reference proteome</keyword>
<evidence type="ECO:0000256" key="8">
    <source>
        <dbReference type="SAM" id="Phobius"/>
    </source>
</evidence>
<dbReference type="CDD" id="cd06550">
    <property type="entry name" value="TM_ABC_iron-siderophores_like"/>
    <property type="match status" value="1"/>
</dbReference>
<dbReference type="GO" id="GO:0033214">
    <property type="term" value="P:siderophore-iron import into cell"/>
    <property type="evidence" value="ECO:0007669"/>
    <property type="project" value="TreeGrafter"/>
</dbReference>
<evidence type="ECO:0000256" key="4">
    <source>
        <dbReference type="ARBA" id="ARBA00022475"/>
    </source>
</evidence>
<dbReference type="GO" id="GO:0022857">
    <property type="term" value="F:transmembrane transporter activity"/>
    <property type="evidence" value="ECO:0007669"/>
    <property type="project" value="InterPro"/>
</dbReference>
<evidence type="ECO:0000256" key="6">
    <source>
        <dbReference type="ARBA" id="ARBA00022989"/>
    </source>
</evidence>
<dbReference type="InterPro" id="IPR000522">
    <property type="entry name" value="ABC_transptr_permease_BtuC"/>
</dbReference>
<name>A0A1W1YRZ3_9BACT</name>
<dbReference type="InterPro" id="IPR037294">
    <property type="entry name" value="ABC_BtuC-like"/>
</dbReference>
<evidence type="ECO:0000256" key="7">
    <source>
        <dbReference type="ARBA" id="ARBA00023136"/>
    </source>
</evidence>
<sequence length="352" mass="37592">MTTTAIKSSGTMAFRRKVMKRQNICLAVVGILLVIFMAVNILVGSISIPFSEMMDILLSHETTSTKGFIIWNIRIPRAIAAGLGGAYLAVAGLLLQVYFRNPIVGPFILGISSGATLFVSVVMLSTISLGFTMLNPFMCTLAAFAGAYGTMLVVLSVASRVKNGVTLLIVGLMMGYLCHAVTSVLVAFAEKEKIKGFVLWQLGSFSGFKWTEIEIMLVAGGAILVLVYFLAKPLNAFLLGEDYAASMGVNIKLFRMLILLSACALAGMVTSVAGPVAFVGLAVPHMVRLLFSTSDNKILIPGTILVGAMVISLCDFIARMVFSPVELPISAITAFFGAPVVLSLLMKRRVDI</sequence>
<keyword evidence="4" id="KW-1003">Cell membrane</keyword>
<evidence type="ECO:0000313" key="10">
    <source>
        <dbReference type="Proteomes" id="UP000192418"/>
    </source>
</evidence>
<dbReference type="STRING" id="1121400.SAMN02746065_101297"/>
<keyword evidence="6 8" id="KW-1133">Transmembrane helix</keyword>
<feature type="transmembrane region" description="Helical" evidence="8">
    <location>
        <begin position="133"/>
        <end position="158"/>
    </location>
</feature>
<dbReference type="SUPFAM" id="SSF81345">
    <property type="entry name" value="ABC transporter involved in vitamin B12 uptake, BtuC"/>
    <property type="match status" value="1"/>
</dbReference>
<accession>A0A1W1YRZ3</accession>
<protein>
    <submittedName>
        <fullName evidence="9">Iron complex transport system permease protein</fullName>
    </submittedName>
</protein>
<keyword evidence="5 8" id="KW-0812">Transmembrane</keyword>
<feature type="transmembrane region" description="Helical" evidence="8">
    <location>
        <begin position="165"/>
        <end position="188"/>
    </location>
</feature>
<feature type="transmembrane region" description="Helical" evidence="8">
    <location>
        <begin position="327"/>
        <end position="346"/>
    </location>
</feature>
<dbReference type="Pfam" id="PF01032">
    <property type="entry name" value="FecCD"/>
    <property type="match status" value="1"/>
</dbReference>
<gene>
    <name evidence="9" type="ORF">SAMN02746065_101297</name>
</gene>
<dbReference type="Gene3D" id="1.10.3470.10">
    <property type="entry name" value="ABC transporter involved in vitamin B12 uptake, BtuC"/>
    <property type="match status" value="1"/>
</dbReference>
<feature type="transmembrane region" description="Helical" evidence="8">
    <location>
        <begin position="24"/>
        <end position="48"/>
    </location>
</feature>
<evidence type="ECO:0000256" key="1">
    <source>
        <dbReference type="ARBA" id="ARBA00004651"/>
    </source>
</evidence>
<keyword evidence="7 8" id="KW-0472">Membrane</keyword>
<feature type="transmembrane region" description="Helical" evidence="8">
    <location>
        <begin position="298"/>
        <end position="321"/>
    </location>
</feature>
<dbReference type="RefSeq" id="WP_232366991.1">
    <property type="nucleotide sequence ID" value="NZ_FWXY01000001.1"/>
</dbReference>
<evidence type="ECO:0000313" key="9">
    <source>
        <dbReference type="EMBL" id="SMC38904.1"/>
    </source>
</evidence>
<feature type="transmembrane region" description="Helical" evidence="8">
    <location>
        <begin position="243"/>
        <end position="267"/>
    </location>
</feature>
<evidence type="ECO:0000256" key="2">
    <source>
        <dbReference type="ARBA" id="ARBA00007935"/>
    </source>
</evidence>
<feature type="transmembrane region" description="Helical" evidence="8">
    <location>
        <begin position="68"/>
        <end position="95"/>
    </location>
</feature>
<dbReference type="GO" id="GO:0005886">
    <property type="term" value="C:plasma membrane"/>
    <property type="evidence" value="ECO:0007669"/>
    <property type="project" value="UniProtKB-SubCell"/>
</dbReference>